<keyword evidence="3" id="KW-1185">Reference proteome</keyword>
<dbReference type="EMBL" id="RHHB01000003">
    <property type="protein sequence ID" value="RNB51596.1"/>
    <property type="molecule type" value="Genomic_DNA"/>
</dbReference>
<dbReference type="Proteomes" id="UP000275048">
    <property type="component" value="Unassembled WGS sequence"/>
</dbReference>
<organism evidence="2 3">
    <name type="scientific">Agromyces tardus</name>
    <dbReference type="NCBI Taxonomy" id="2583849"/>
    <lineage>
        <taxon>Bacteria</taxon>
        <taxon>Bacillati</taxon>
        <taxon>Actinomycetota</taxon>
        <taxon>Actinomycetes</taxon>
        <taxon>Micrococcales</taxon>
        <taxon>Microbacteriaceae</taxon>
        <taxon>Agromyces</taxon>
    </lineage>
</organism>
<dbReference type="AlphaFoldDB" id="A0A3M8AK46"/>
<proteinExistence type="predicted"/>
<accession>A0A3M8AK46</accession>
<evidence type="ECO:0000256" key="1">
    <source>
        <dbReference type="SAM" id="MobiDB-lite"/>
    </source>
</evidence>
<protein>
    <submittedName>
        <fullName evidence="2">Uncharacterized protein</fullName>
    </submittedName>
</protein>
<feature type="region of interest" description="Disordered" evidence="1">
    <location>
        <begin position="40"/>
        <end position="59"/>
    </location>
</feature>
<reference evidence="2 3" key="1">
    <citation type="submission" date="2018-10" db="EMBL/GenBank/DDBJ databases">
        <title>Isolation, diversity and antibacterial activity of antinobacteria from the wheat rhizosphere soil.</title>
        <authorList>
            <person name="Sun T."/>
        </authorList>
    </citation>
    <scope>NUCLEOTIDE SEQUENCE [LARGE SCALE GENOMIC DNA]</scope>
    <source>
        <strain evidence="2 3">SJ-23</strain>
    </source>
</reference>
<dbReference type="RefSeq" id="WP_122935756.1">
    <property type="nucleotide sequence ID" value="NZ_JBHSNT010000003.1"/>
</dbReference>
<comment type="caution">
    <text evidence="2">The sequence shown here is derived from an EMBL/GenBank/DDBJ whole genome shotgun (WGS) entry which is preliminary data.</text>
</comment>
<name>A0A3M8AK46_9MICO</name>
<gene>
    <name evidence="2" type="ORF">EDM22_03975</name>
</gene>
<evidence type="ECO:0000313" key="2">
    <source>
        <dbReference type="EMBL" id="RNB51596.1"/>
    </source>
</evidence>
<feature type="compositionally biased region" description="Polar residues" evidence="1">
    <location>
        <begin position="50"/>
        <end position="59"/>
    </location>
</feature>
<sequence>MDLAHDYLAGATHARNAAAADRIAAYRRRVAERRALEARAVENGSPDRASGQSVDSSWSRAVRALAPSASLGRDALPGRP</sequence>
<evidence type="ECO:0000313" key="3">
    <source>
        <dbReference type="Proteomes" id="UP000275048"/>
    </source>
</evidence>